<keyword evidence="1" id="KW-0808">Transferase</keyword>
<name>A0ACB9YIB1_9PEZI</name>
<accession>A0ACB9YIB1</accession>
<protein>
    <submittedName>
        <fullName evidence="1">S-adenosyl-L-methionine-dependent methyltransferase</fullName>
    </submittedName>
</protein>
<dbReference type="EMBL" id="MU393659">
    <property type="protein sequence ID" value="KAI4859084.1"/>
    <property type="molecule type" value="Genomic_DNA"/>
</dbReference>
<keyword evidence="1" id="KW-0489">Methyltransferase</keyword>
<comment type="caution">
    <text evidence="1">The sequence shown here is derived from an EMBL/GenBank/DDBJ whole genome shotgun (WGS) entry which is preliminary data.</text>
</comment>
<dbReference type="Proteomes" id="UP001497700">
    <property type="component" value="Unassembled WGS sequence"/>
</dbReference>
<keyword evidence="2" id="KW-1185">Reference proteome</keyword>
<evidence type="ECO:0000313" key="1">
    <source>
        <dbReference type="EMBL" id="KAI4859084.1"/>
    </source>
</evidence>
<evidence type="ECO:0000313" key="2">
    <source>
        <dbReference type="Proteomes" id="UP001497700"/>
    </source>
</evidence>
<gene>
    <name evidence="1" type="ORF">F4820DRAFT_184360</name>
</gene>
<proteinExistence type="predicted"/>
<organism evidence="1 2">
    <name type="scientific">Hypoxylon rubiginosum</name>
    <dbReference type="NCBI Taxonomy" id="110542"/>
    <lineage>
        <taxon>Eukaryota</taxon>
        <taxon>Fungi</taxon>
        <taxon>Dikarya</taxon>
        <taxon>Ascomycota</taxon>
        <taxon>Pezizomycotina</taxon>
        <taxon>Sordariomycetes</taxon>
        <taxon>Xylariomycetidae</taxon>
        <taxon>Xylariales</taxon>
        <taxon>Hypoxylaceae</taxon>
        <taxon>Hypoxylon</taxon>
    </lineage>
</organism>
<sequence length="1285" mass="145491">MELDLGASKLQPSPTPDLPIDEPLRASNSDHDISLLDSPPPYSCHDPIPTIEDATDNLGHDWSLTQETVTSLVPEPIRDTNYPSDPEYQPYEGRETAPDIESKETPRERPIVVEIPQSVLTQPRSLYQGFIPPATGSREWAAITALVEVAKSQEPLEDGYTEFDLDDFAIYFSSDWYPNELKPLHHLATRLANDHFYFDGVVSCGAKRFYLKKIPFRQLPIGNYGAEEHTVGDQIWIRSKFNETEKNEIYYKLKSPAIEYVRFYQPFLWIVDLAKHVLDYCDHLKEQGRRAVLYDFKSRFSTWLLGKHLGSAVFERWHSTNRSSDFRAAIVANINFIWKEACGLDSTTTSWHTIWDEVKYQNRYEPNIAFDEAPLDKIIVGDVRTKPRINGQILPTVVTPYVHDLFLHLPFGNVLKRVEPSAIIKEKQSALMRNTRPVEQHSPPTVNRNGDGLDRKAFIASIEPGDVISTKPDDDNTDTLWERAESIHHEGEHLWFGLVQKVHQSPKGNRYFDVIWLYQSIDTPCGVMKYPWNNELFLSNNCTCHHGTAKIQADQILSTHNVEWFGSPSTTAEYFVRQTYLSDECRWTTMKKEHMICAEERSDRELPYKVGDAVLVETNPKILQLETFIVEGFFDEGKNHYARLRKLTRRRDVDKDAPNSPPNEVVYTDRIFEIISRSISRHCLVRAFRLGEKIPTPYNYDGTGNAYFMTHQEIIVEGGEPTYVPLDMGLVDNLRQGFDPVRPRQARMLRGLDLYCGGGNFGRGLEDGGSIEMRWANDIWREAIHTYMANAKPDTCTPFLGSVDGLLLRAMEGKDGIVPQPGDVDFISAGSPCPGFSPLTLDRTTADQRKNQSLIASFASFIDLYRPHYGLLENVPQMVNTKRLRDLCVFSQLVCALVGLGYQVQVMFLDAWSFGAAQTRSRVFLCFSAPGFRMPKVPASSHSHPAGTRLNKLGEMSCGRPFDRRKLVSTPFKFVSASEATKDLPDIQDGKPDFCVGFPDHRLSMGLTPPVRKQIFRIPTQPWEMNFSKAWFGKPGMPPVLDKSDRDLFPIQSGLRVQRGSKSWSRIHPNRLFGTIATRCNPTDARIGALIHWHQHRPMTLMEARRAQGFRDDEVLVGSSLSQWHLIGNSVARQVSMALGLAIREAWFGTLFDEPHLPQTGLAAVAQEPVFENGNASPSNRSMSVGAVDNGILDLRFPVEAESSSSNSPSNDPFLASTPPKTISFTPATTDSNGVSDLENGRKRPLEWYVEITTKKPRPDASPERENHDSLFVDEPEEQHQGLYL</sequence>
<reference evidence="1 2" key="1">
    <citation type="journal article" date="2022" name="New Phytol.">
        <title>Ecological generalism drives hyperdiversity of secondary metabolite gene clusters in xylarialean endophytes.</title>
        <authorList>
            <person name="Franco M.E.E."/>
            <person name="Wisecaver J.H."/>
            <person name="Arnold A.E."/>
            <person name="Ju Y.M."/>
            <person name="Slot J.C."/>
            <person name="Ahrendt S."/>
            <person name="Moore L.P."/>
            <person name="Eastman K.E."/>
            <person name="Scott K."/>
            <person name="Konkel Z."/>
            <person name="Mondo S.J."/>
            <person name="Kuo A."/>
            <person name="Hayes R.D."/>
            <person name="Haridas S."/>
            <person name="Andreopoulos B."/>
            <person name="Riley R."/>
            <person name="LaButti K."/>
            <person name="Pangilinan J."/>
            <person name="Lipzen A."/>
            <person name="Amirebrahimi M."/>
            <person name="Yan J."/>
            <person name="Adam C."/>
            <person name="Keymanesh K."/>
            <person name="Ng V."/>
            <person name="Louie K."/>
            <person name="Northen T."/>
            <person name="Drula E."/>
            <person name="Henrissat B."/>
            <person name="Hsieh H.M."/>
            <person name="Youens-Clark K."/>
            <person name="Lutzoni F."/>
            <person name="Miadlikowska J."/>
            <person name="Eastwood D.C."/>
            <person name="Hamelin R.C."/>
            <person name="Grigoriev I.V."/>
            <person name="U'Ren J.M."/>
        </authorList>
    </citation>
    <scope>NUCLEOTIDE SEQUENCE [LARGE SCALE GENOMIC DNA]</scope>
    <source>
        <strain evidence="1 2">CBS 119005</strain>
    </source>
</reference>